<accession>A0A6J4IQK8</accession>
<dbReference type="AlphaFoldDB" id="A0A6J4IQK8"/>
<proteinExistence type="predicted"/>
<dbReference type="EMBL" id="CADCTH010000296">
    <property type="protein sequence ID" value="CAA9257215.1"/>
    <property type="molecule type" value="Genomic_DNA"/>
</dbReference>
<organism evidence="2">
    <name type="scientific">uncultured Actinomycetospora sp</name>
    <dbReference type="NCBI Taxonomy" id="1135996"/>
    <lineage>
        <taxon>Bacteria</taxon>
        <taxon>Bacillati</taxon>
        <taxon>Actinomycetota</taxon>
        <taxon>Actinomycetes</taxon>
        <taxon>Pseudonocardiales</taxon>
        <taxon>Pseudonocardiaceae</taxon>
        <taxon>Actinomycetospora</taxon>
        <taxon>environmental samples</taxon>
    </lineage>
</organism>
<protein>
    <submittedName>
        <fullName evidence="2">Glyoxalase family protein</fullName>
    </submittedName>
</protein>
<sequence length="127" mass="14282">VRPRRFPLSRRRDLRRLLHRGVRAARHGRGPAHPHRTAGRARGRRAERRWAPGVLARPGRAGGPGAARRLRRARPRRRRRRARGGPGAGDGGAARAPDLPGVPPRLLRRVPPRPRRPQRGSRPPHVL</sequence>
<feature type="compositionally biased region" description="Basic residues" evidence="1">
    <location>
        <begin position="106"/>
        <end position="119"/>
    </location>
</feature>
<evidence type="ECO:0000313" key="2">
    <source>
        <dbReference type="EMBL" id="CAA9257215.1"/>
    </source>
</evidence>
<name>A0A6J4IQK8_9PSEU</name>
<feature type="compositionally biased region" description="Basic residues" evidence="1">
    <location>
        <begin position="68"/>
        <end position="83"/>
    </location>
</feature>
<feature type="compositionally biased region" description="Basic residues" evidence="1">
    <location>
        <begin position="18"/>
        <end position="47"/>
    </location>
</feature>
<feature type="region of interest" description="Disordered" evidence="1">
    <location>
        <begin position="18"/>
        <end position="127"/>
    </location>
</feature>
<feature type="non-terminal residue" evidence="2">
    <location>
        <position position="1"/>
    </location>
</feature>
<gene>
    <name evidence="2" type="ORF">AVDCRST_MAG54-2286</name>
</gene>
<feature type="non-terminal residue" evidence="2">
    <location>
        <position position="127"/>
    </location>
</feature>
<evidence type="ECO:0000256" key="1">
    <source>
        <dbReference type="SAM" id="MobiDB-lite"/>
    </source>
</evidence>
<reference evidence="2" key="1">
    <citation type="submission" date="2020-02" db="EMBL/GenBank/DDBJ databases">
        <authorList>
            <person name="Meier V. D."/>
        </authorList>
    </citation>
    <scope>NUCLEOTIDE SEQUENCE</scope>
    <source>
        <strain evidence="2">AVDCRST_MAG54</strain>
    </source>
</reference>